<dbReference type="RefSeq" id="WP_241913978.1">
    <property type="nucleotide sequence ID" value="NZ_CP093326.1"/>
</dbReference>
<name>A0ABY3W6A2_9MICC</name>
<sequence>MPTAAEDVTAVVLNWKDTERTTRCIASLLGPGGPGEVILVDNESEGLLRGLSDRFPPGKVRLIESRQNLGFAAGINFGLAARRPGTRYLLVINNDAELLPGCLPALLVAACQDPRAGLFAPVVLNSDGSVQSAGERFWPLAASVRAVRPGYHPDYLTFACVLVPVSTLEQIGMLDEGFFMYWEDVEYGMRCRRQGLRLAVVPDALVRHELSASHGKASRWIDLYSMMGLAVLARRMGGTAYAGLGWRLLLRLGKRLAQGDLVACRFVLRGLALGMFPPHPVGHIGVNRLRNGPVPSDETGAA</sequence>
<dbReference type="PANTHER" id="PTHR43179:SF7">
    <property type="entry name" value="RHAMNOSYLTRANSFERASE WBBL"/>
    <property type="match status" value="1"/>
</dbReference>
<dbReference type="InterPro" id="IPR029044">
    <property type="entry name" value="Nucleotide-diphossugar_trans"/>
</dbReference>
<feature type="domain" description="Glycosyltransferase 2-like" evidence="1">
    <location>
        <begin position="20"/>
        <end position="135"/>
    </location>
</feature>
<evidence type="ECO:0000259" key="1">
    <source>
        <dbReference type="Pfam" id="PF00535"/>
    </source>
</evidence>
<protein>
    <submittedName>
        <fullName evidence="2">Glycosyltransferase family 2 protein</fullName>
    </submittedName>
</protein>
<dbReference type="PANTHER" id="PTHR43179">
    <property type="entry name" value="RHAMNOSYLTRANSFERASE WBBL"/>
    <property type="match status" value="1"/>
</dbReference>
<proteinExistence type="predicted"/>
<evidence type="ECO:0000313" key="2">
    <source>
        <dbReference type="EMBL" id="UNK45809.1"/>
    </source>
</evidence>
<accession>A0ABY3W6A2</accession>
<dbReference type="InterPro" id="IPR001173">
    <property type="entry name" value="Glyco_trans_2-like"/>
</dbReference>
<evidence type="ECO:0000313" key="3">
    <source>
        <dbReference type="Proteomes" id="UP000829069"/>
    </source>
</evidence>
<dbReference type="Proteomes" id="UP000829069">
    <property type="component" value="Chromosome"/>
</dbReference>
<dbReference type="EMBL" id="CP093326">
    <property type="protein sequence ID" value="UNK45809.1"/>
    <property type="molecule type" value="Genomic_DNA"/>
</dbReference>
<organism evidence="2 3">
    <name type="scientific">Arthrobacter sulfonylureivorans</name>
    <dbReference type="NCBI Taxonomy" id="2486855"/>
    <lineage>
        <taxon>Bacteria</taxon>
        <taxon>Bacillati</taxon>
        <taxon>Actinomycetota</taxon>
        <taxon>Actinomycetes</taxon>
        <taxon>Micrococcales</taxon>
        <taxon>Micrococcaceae</taxon>
        <taxon>Arthrobacter</taxon>
    </lineage>
</organism>
<dbReference type="SUPFAM" id="SSF53448">
    <property type="entry name" value="Nucleotide-diphospho-sugar transferases"/>
    <property type="match status" value="1"/>
</dbReference>
<reference evidence="2 3" key="1">
    <citation type="submission" date="2022-03" db="EMBL/GenBank/DDBJ databases">
        <title>Isotopic signatures of nitrous oxide derived from detoxification processes.</title>
        <authorList>
            <person name="Behrendt U."/>
            <person name="Buchen C."/>
            <person name="Well R."/>
            <person name="Ulrich A."/>
            <person name="Rohe L."/>
            <person name="Kolb S."/>
            <person name="Schloter M."/>
            <person name="Horn M.A."/>
            <person name="Augustin J."/>
        </authorList>
    </citation>
    <scope>NUCLEOTIDE SEQUENCE [LARGE SCALE GENOMIC DNA]</scope>
    <source>
        <strain evidence="2 3">S4-C24</strain>
    </source>
</reference>
<gene>
    <name evidence="2" type="ORF">MNQ99_18155</name>
</gene>
<dbReference type="CDD" id="cd04186">
    <property type="entry name" value="GT_2_like_c"/>
    <property type="match status" value="1"/>
</dbReference>
<dbReference type="Gene3D" id="3.90.550.10">
    <property type="entry name" value="Spore Coat Polysaccharide Biosynthesis Protein SpsA, Chain A"/>
    <property type="match status" value="1"/>
</dbReference>
<dbReference type="Pfam" id="PF00535">
    <property type="entry name" value="Glycos_transf_2"/>
    <property type="match status" value="1"/>
</dbReference>
<keyword evidence="3" id="KW-1185">Reference proteome</keyword>